<evidence type="ECO:0000313" key="3">
    <source>
        <dbReference type="Proteomes" id="UP000215214"/>
    </source>
</evidence>
<dbReference type="KEGG" id="tje:TJEJU_1453"/>
<gene>
    <name evidence="2" type="ORF">TJEJU_1453</name>
</gene>
<protein>
    <submittedName>
        <fullName evidence="2">Membrane protein</fullName>
    </submittedName>
</protein>
<evidence type="ECO:0000256" key="1">
    <source>
        <dbReference type="SAM" id="Phobius"/>
    </source>
</evidence>
<dbReference type="AlphaFoldDB" id="A0A238U9P6"/>
<reference evidence="2 3" key="1">
    <citation type="submission" date="2017-07" db="EMBL/GenBank/DDBJ databases">
        <authorList>
            <person name="Sun Z.S."/>
            <person name="Albrecht U."/>
            <person name="Echele G."/>
            <person name="Lee C.C."/>
        </authorList>
    </citation>
    <scope>NUCLEOTIDE SEQUENCE [LARGE SCALE GENOMIC DNA]</scope>
    <source>
        <strain evidence="3">type strain: KCTC 22618</strain>
    </source>
</reference>
<keyword evidence="3" id="KW-1185">Reference proteome</keyword>
<feature type="transmembrane region" description="Helical" evidence="1">
    <location>
        <begin position="6"/>
        <end position="28"/>
    </location>
</feature>
<dbReference type="Proteomes" id="UP000215214">
    <property type="component" value="Chromosome TJEJU"/>
</dbReference>
<keyword evidence="1" id="KW-0812">Transmembrane</keyword>
<keyword evidence="1" id="KW-0472">Membrane</keyword>
<evidence type="ECO:0000313" key="2">
    <source>
        <dbReference type="EMBL" id="SNR15184.1"/>
    </source>
</evidence>
<dbReference type="RefSeq" id="WP_095070740.1">
    <property type="nucleotide sequence ID" value="NZ_LT899436.1"/>
</dbReference>
<sequence length="252" mass="28595">MTLTDIVFSDVNITLTILLILLLTYWLITMISGVDFDLDVDVDVDIDVDIDADIDVDVDSNIGTGIEGSDIDFHDVANTEVNQEDIIGKRRKPLKWWQVLLIYFNFVGLPFMFTFTSWIFIWWLITTLGTTITHSYNSTFGFIIMLGSFFPSLFVTKIFTTPFKAFFKNLNQDGDAPAEIIGRKGTSLSKISDKKLGRAEIKVDGNTLNINIKSLDGKEISYNSQILIIKQSNDKLFYYAQEYKSGSIDINF</sequence>
<keyword evidence="1" id="KW-1133">Transmembrane helix</keyword>
<feature type="transmembrane region" description="Helical" evidence="1">
    <location>
        <begin position="140"/>
        <end position="159"/>
    </location>
</feature>
<dbReference type="Gene3D" id="2.40.50.140">
    <property type="entry name" value="Nucleic acid-binding proteins"/>
    <property type="match status" value="1"/>
</dbReference>
<organism evidence="2 3">
    <name type="scientific">Tenacibaculum jejuense</name>
    <dbReference type="NCBI Taxonomy" id="584609"/>
    <lineage>
        <taxon>Bacteria</taxon>
        <taxon>Pseudomonadati</taxon>
        <taxon>Bacteroidota</taxon>
        <taxon>Flavobacteriia</taxon>
        <taxon>Flavobacteriales</taxon>
        <taxon>Flavobacteriaceae</taxon>
        <taxon>Tenacibaculum</taxon>
    </lineage>
</organism>
<name>A0A238U9P6_9FLAO</name>
<dbReference type="InterPro" id="IPR012340">
    <property type="entry name" value="NA-bd_OB-fold"/>
</dbReference>
<dbReference type="EMBL" id="LT899436">
    <property type="protein sequence ID" value="SNR15184.1"/>
    <property type="molecule type" value="Genomic_DNA"/>
</dbReference>
<accession>A0A238U9P6</accession>
<feature type="transmembrane region" description="Helical" evidence="1">
    <location>
        <begin position="99"/>
        <end position="125"/>
    </location>
</feature>
<dbReference type="OrthoDB" id="1142957at2"/>
<proteinExistence type="predicted"/>